<keyword evidence="3" id="KW-0808">Transferase</keyword>
<proteinExistence type="predicted"/>
<feature type="domain" description="Glycosyltransferase 2-like" evidence="1">
    <location>
        <begin position="4"/>
        <end position="127"/>
    </location>
</feature>
<dbReference type="AlphaFoldDB" id="D8GQB7"/>
<protein>
    <submittedName>
        <fullName evidence="3">SPBc2 prophage-derived glycosyltransferase SunS</fullName>
        <ecNumber evidence="3">2.4.1.-</ecNumber>
    </submittedName>
</protein>
<dbReference type="Proteomes" id="UP000001656">
    <property type="component" value="Chromosome"/>
</dbReference>
<gene>
    <name evidence="3" type="primary">sunS_4</name>
    <name evidence="2" type="ordered locus">CLJU_c09720</name>
    <name evidence="3" type="ORF">WX45_03651</name>
</gene>
<dbReference type="CAZy" id="GT2">
    <property type="family name" value="Glycosyltransferase Family 2"/>
</dbReference>
<evidence type="ECO:0000313" key="5">
    <source>
        <dbReference type="Proteomes" id="UP000077020"/>
    </source>
</evidence>
<reference evidence="2 4" key="2">
    <citation type="journal article" date="2010" name="Proc. Natl. Acad. Sci. U.S.A.">
        <title>Clostridium ljungdahlii represents a microbial production platform based on syngas.</title>
        <authorList>
            <person name="Kopke M."/>
            <person name="Held C."/>
            <person name="Hujer S."/>
            <person name="Liesegang H."/>
            <person name="Wiezer A."/>
            <person name="Wollherr A."/>
            <person name="Ehrenreich A."/>
            <person name="Liebl W."/>
            <person name="Gottschalk G."/>
            <person name="Durre P."/>
        </authorList>
    </citation>
    <scope>NUCLEOTIDE SEQUENCE [LARGE SCALE GENOMIC DNA]</scope>
    <source>
        <strain evidence="4">ATCC 55383 / DSM 13528 / PETC</strain>
        <strain evidence="2">DSM 13528</strain>
    </source>
</reference>
<name>D8GQB7_CLOLD</name>
<dbReference type="PANTHER" id="PTHR43630">
    <property type="entry name" value="POLY-BETA-1,6-N-ACETYL-D-GLUCOSAMINE SYNTHASE"/>
    <property type="match status" value="1"/>
</dbReference>
<organism evidence="2 4">
    <name type="scientific">Clostridium ljungdahlii (strain ATCC 55383 / DSM 13528 / PETC)</name>
    <dbReference type="NCBI Taxonomy" id="748727"/>
    <lineage>
        <taxon>Bacteria</taxon>
        <taxon>Bacillati</taxon>
        <taxon>Bacillota</taxon>
        <taxon>Clostridia</taxon>
        <taxon>Eubacteriales</taxon>
        <taxon>Clostridiaceae</taxon>
        <taxon>Clostridium</taxon>
    </lineage>
</organism>
<evidence type="ECO:0000313" key="3">
    <source>
        <dbReference type="EMBL" id="OAA87531.1"/>
    </source>
</evidence>
<keyword evidence="5" id="KW-1185">Reference proteome</keyword>
<dbReference type="PANTHER" id="PTHR43630:SF2">
    <property type="entry name" value="GLYCOSYLTRANSFERASE"/>
    <property type="match status" value="1"/>
</dbReference>
<dbReference type="STRING" id="748727.CLJU_c09720"/>
<dbReference type="InterPro" id="IPR029044">
    <property type="entry name" value="Nucleotide-diphossugar_trans"/>
</dbReference>
<reference evidence="3 5" key="3">
    <citation type="journal article" date="2016" name="Biotechnol. Bioeng.">
        <title>Traits of selected Clostridium strains for syngas fermentation to ethanol.</title>
        <authorList>
            <person name="Martin M.E."/>
            <person name="Richter H."/>
            <person name="Saha S."/>
            <person name="Angenent L.T."/>
        </authorList>
    </citation>
    <scope>NUCLEOTIDE SEQUENCE [LARGE SCALE GENOMIC DNA]</scope>
    <source>
        <strain evidence="3 5">PETC</strain>
    </source>
</reference>
<dbReference type="OrthoDB" id="9815923at2"/>
<dbReference type="GO" id="GO:0016757">
    <property type="term" value="F:glycosyltransferase activity"/>
    <property type="evidence" value="ECO:0007669"/>
    <property type="project" value="UniProtKB-KW"/>
</dbReference>
<dbReference type="KEGG" id="clj:CLJU_c09720"/>
<evidence type="ECO:0000313" key="2">
    <source>
        <dbReference type="EMBL" id="ADK14040.1"/>
    </source>
</evidence>
<evidence type="ECO:0000259" key="1">
    <source>
        <dbReference type="Pfam" id="PF00535"/>
    </source>
</evidence>
<dbReference type="PATRIC" id="fig|748727.19.peg.3724"/>
<reference evidence="2" key="1">
    <citation type="submission" date="2009-07" db="EMBL/GenBank/DDBJ databases">
        <authorList>
            <person name="Koepke M."/>
            <person name="Hujer S."/>
            <person name="Held C."/>
            <person name="Wiezer A."/>
            <person name="Liesegang H."/>
            <person name="Ehrenreich A."/>
            <person name="Gottschalk G."/>
            <person name="Duerre P."/>
        </authorList>
    </citation>
    <scope>NUCLEOTIDE SEQUENCE</scope>
    <source>
        <strain evidence="2">DSM 13528</strain>
    </source>
</reference>
<dbReference type="Proteomes" id="UP000077020">
    <property type="component" value="Unassembled WGS sequence"/>
</dbReference>
<dbReference type="SMART" id="SM00028">
    <property type="entry name" value="TPR"/>
    <property type="match status" value="4"/>
</dbReference>
<dbReference type="eggNOG" id="COG0463">
    <property type="taxonomic scope" value="Bacteria"/>
</dbReference>
<dbReference type="SUPFAM" id="SSF48452">
    <property type="entry name" value="TPR-like"/>
    <property type="match status" value="1"/>
</dbReference>
<sequence length="692" mass="82667">MLLSIGMMVKDEEKYLDKCLKALIRIFRNIDSELIIVDTGSTDNIVEIAKRYTDKVYFHEWNNNFSEIRNVVLSYCKGDWFFYVDGDEILEDCNDLVNFFKFQEYKKYNSASIYIKNLCDLEDETDYSIFAALRLFKKDKDFKFVNAVHNQPLYKKPIKTLSTKCKHYGYLSNDKKLMEKKYKRTATILKDELKKNPQNIYYWYQLSVSYGMHGDNQKAVDCALKAFQLMKIRVPGKCIQKYIYVYTQLALSCIIIRDLKKAEYACSEAIKVGIKHIDIYYLLGKSQFLMKKNNESIKAYGKYLEFLNTTQGMDNANTQVYCYGKKEYVYFDLFILYKRVGKFEKAIEYFNKIQDVRILTNFECIEENISLYLDMNDYDGLKNFYDNVVNIYDIRDTFILYLEKYINKHEVNINKIKDILNEEDSYMLLLNIRLAIQNDDESLYYDAETMDNVLELNLNELYYFYGDILYYYMKYSIHNFVNLNESINLIKNISERKNIEFFKYLDGKYENLKKVLYEFLYFNLEEDLSIINLKKTATKYLVATIDSSNTYFREAFNQYVDYGINYIQCVYNVELLESNNVYCLRNEEEAFFLYMRKANLVKTSSDQKYLYYLKKALDVYPYMNNGIKFLLDEFKKSENISEMEKYKKQVKKTIRALVNENKINDANKLISEYEKIVYGDSEIENIKRAMYS</sequence>
<evidence type="ECO:0000313" key="4">
    <source>
        <dbReference type="Proteomes" id="UP000001656"/>
    </source>
</evidence>
<dbReference type="InterPro" id="IPR019734">
    <property type="entry name" value="TPR_rpt"/>
</dbReference>
<dbReference type="InterPro" id="IPR011990">
    <property type="entry name" value="TPR-like_helical_dom_sf"/>
</dbReference>
<dbReference type="RefSeq" id="WP_013237637.1">
    <property type="nucleotide sequence ID" value="NC_014328.1"/>
</dbReference>
<dbReference type="Gene3D" id="1.25.40.10">
    <property type="entry name" value="Tetratricopeptide repeat domain"/>
    <property type="match status" value="1"/>
</dbReference>
<dbReference type="Gene3D" id="3.90.550.10">
    <property type="entry name" value="Spore Coat Polysaccharide Biosynthesis Protein SpsA, Chain A"/>
    <property type="match status" value="1"/>
</dbReference>
<dbReference type="HOGENOM" id="CLU_025119_0_0_9"/>
<dbReference type="EC" id="2.4.1.-" evidence="3"/>
<dbReference type="Pfam" id="PF00535">
    <property type="entry name" value="Glycos_transf_2"/>
    <property type="match status" value="1"/>
</dbReference>
<accession>D8GQB7</accession>
<keyword evidence="3" id="KW-0328">Glycosyltransferase</keyword>
<dbReference type="eggNOG" id="COG0457">
    <property type="taxonomic scope" value="Bacteria"/>
</dbReference>
<dbReference type="InterPro" id="IPR001173">
    <property type="entry name" value="Glyco_trans_2-like"/>
</dbReference>
<dbReference type="SUPFAM" id="SSF53448">
    <property type="entry name" value="Nucleotide-diphospho-sugar transferases"/>
    <property type="match status" value="1"/>
</dbReference>
<dbReference type="EMBL" id="CP001666">
    <property type="protein sequence ID" value="ADK14040.1"/>
    <property type="molecule type" value="Genomic_DNA"/>
</dbReference>
<dbReference type="EMBL" id="LITS01000009">
    <property type="protein sequence ID" value="OAA87531.1"/>
    <property type="molecule type" value="Genomic_DNA"/>
</dbReference>